<reference evidence="2" key="1">
    <citation type="submission" date="2022-04" db="EMBL/GenBank/DDBJ databases">
        <title>A functionally conserved STORR gene fusion in Papaver species that diverged 16.8 million years ago.</title>
        <authorList>
            <person name="Catania T."/>
        </authorList>
    </citation>
    <scope>NUCLEOTIDE SEQUENCE</scope>
    <source>
        <strain evidence="2">S-188037</strain>
    </source>
</reference>
<gene>
    <name evidence="2" type="ORF">MKW98_028863</name>
</gene>
<name>A0AAD4S2S5_9MAGN</name>
<organism evidence="2 3">
    <name type="scientific">Papaver atlanticum</name>
    <dbReference type="NCBI Taxonomy" id="357466"/>
    <lineage>
        <taxon>Eukaryota</taxon>
        <taxon>Viridiplantae</taxon>
        <taxon>Streptophyta</taxon>
        <taxon>Embryophyta</taxon>
        <taxon>Tracheophyta</taxon>
        <taxon>Spermatophyta</taxon>
        <taxon>Magnoliopsida</taxon>
        <taxon>Ranunculales</taxon>
        <taxon>Papaveraceae</taxon>
        <taxon>Papaveroideae</taxon>
        <taxon>Papaver</taxon>
    </lineage>
</organism>
<evidence type="ECO:0000313" key="3">
    <source>
        <dbReference type="Proteomes" id="UP001202328"/>
    </source>
</evidence>
<feature type="region of interest" description="Disordered" evidence="1">
    <location>
        <begin position="45"/>
        <end position="113"/>
    </location>
</feature>
<dbReference type="EMBL" id="JAJJMB010014829">
    <property type="protein sequence ID" value="KAI3857599.1"/>
    <property type="molecule type" value="Genomic_DNA"/>
</dbReference>
<feature type="compositionally biased region" description="Polar residues" evidence="1">
    <location>
        <begin position="69"/>
        <end position="84"/>
    </location>
</feature>
<feature type="non-terminal residue" evidence="2">
    <location>
        <position position="1"/>
    </location>
</feature>
<sequence>NTPNVSQFKNTALKHAKELFHLFEGVLASGDESYVHVATGNLHPHLETEKDNADVGGESETYDGFGEGSYSNQQSYGAANQNGDSSNANSSTQSTAYTSNSSGKRKKAEPAKDGDAKLDDVVELVKEQFLFYKKQKEEKKAEREARMQLEMAELDAYSLRACLVYINSIKRSEAIQLKMEDYSVAMVKLAQSLEMRKTFMMLESLDEKAQFICGLARLG</sequence>
<evidence type="ECO:0000256" key="1">
    <source>
        <dbReference type="SAM" id="MobiDB-lite"/>
    </source>
</evidence>
<accession>A0AAD4S2S5</accession>
<comment type="caution">
    <text evidence="2">The sequence shown here is derived from an EMBL/GenBank/DDBJ whole genome shotgun (WGS) entry which is preliminary data.</text>
</comment>
<protein>
    <submittedName>
        <fullName evidence="2">Uncharacterized protein</fullName>
    </submittedName>
</protein>
<feature type="compositionally biased region" description="Low complexity" evidence="1">
    <location>
        <begin position="85"/>
        <end position="102"/>
    </location>
</feature>
<dbReference type="Proteomes" id="UP001202328">
    <property type="component" value="Unassembled WGS sequence"/>
</dbReference>
<dbReference type="AlphaFoldDB" id="A0AAD4S2S5"/>
<proteinExistence type="predicted"/>
<evidence type="ECO:0000313" key="2">
    <source>
        <dbReference type="EMBL" id="KAI3857599.1"/>
    </source>
</evidence>
<keyword evidence="3" id="KW-1185">Reference proteome</keyword>